<dbReference type="KEGG" id="bmh:BMWSH_4120"/>
<keyword evidence="7 8" id="KW-0472">Membrane</keyword>
<keyword evidence="6 8" id="KW-1133">Transmembrane helix</keyword>
<evidence type="ECO:0000256" key="2">
    <source>
        <dbReference type="ARBA" id="ARBA00006464"/>
    </source>
</evidence>
<dbReference type="EMBL" id="CP003017">
    <property type="protein sequence ID" value="AEN91000.1"/>
    <property type="molecule type" value="Genomic_DNA"/>
</dbReference>
<dbReference type="GO" id="GO:0005886">
    <property type="term" value="C:plasma membrane"/>
    <property type="evidence" value="ECO:0007669"/>
    <property type="project" value="UniProtKB-SubCell"/>
</dbReference>
<keyword evidence="4 10" id="KW-0808">Transferase</keyword>
<evidence type="ECO:0000313" key="11">
    <source>
        <dbReference type="Proteomes" id="UP000001283"/>
    </source>
</evidence>
<dbReference type="InterPro" id="IPR003362">
    <property type="entry name" value="Bact_transf"/>
</dbReference>
<feature type="transmembrane region" description="Helical" evidence="8">
    <location>
        <begin position="12"/>
        <end position="34"/>
    </location>
</feature>
<dbReference type="Proteomes" id="UP000001283">
    <property type="component" value="Chromosome"/>
</dbReference>
<evidence type="ECO:0000256" key="5">
    <source>
        <dbReference type="ARBA" id="ARBA00022692"/>
    </source>
</evidence>
<keyword evidence="5 8" id="KW-0812">Transmembrane</keyword>
<name>A0A8D3X209_PRIMW</name>
<evidence type="ECO:0000313" key="10">
    <source>
        <dbReference type="EMBL" id="AEN91000.1"/>
    </source>
</evidence>
<comment type="subcellular location">
    <subcellularLocation>
        <location evidence="1">Cell membrane</location>
    </subcellularLocation>
</comment>
<gene>
    <name evidence="10" type="primary">epsE</name>
    <name evidence="10" type="ORF">BMWSH_4120</name>
</gene>
<evidence type="ECO:0000256" key="3">
    <source>
        <dbReference type="ARBA" id="ARBA00022475"/>
    </source>
</evidence>
<comment type="similarity">
    <text evidence="2">Belongs to the bacterial sugar transferase family.</text>
</comment>
<accession>A0A8D3X209</accession>
<evidence type="ECO:0000256" key="4">
    <source>
        <dbReference type="ARBA" id="ARBA00022679"/>
    </source>
</evidence>
<organism evidence="10 11">
    <name type="scientific">Priestia megaterium (strain WSH-002)</name>
    <name type="common">Bacillus megaterium</name>
    <dbReference type="NCBI Taxonomy" id="1006007"/>
    <lineage>
        <taxon>Bacteria</taxon>
        <taxon>Bacillati</taxon>
        <taxon>Bacillota</taxon>
        <taxon>Bacilli</taxon>
        <taxon>Bacillales</taxon>
        <taxon>Bacillaceae</taxon>
        <taxon>Priestia</taxon>
    </lineage>
</organism>
<dbReference type="PANTHER" id="PTHR30576">
    <property type="entry name" value="COLANIC BIOSYNTHESIS UDP-GLUCOSE LIPID CARRIER TRANSFERASE"/>
    <property type="match status" value="1"/>
</dbReference>
<sequence length="204" mass="23633">MRFGGFITRLMDICLSIIFIVFLLPIFLLLMVLVKLDSKGPIFFKQSRIGKNGNVFSIIKFRTMIMNSEEVLKNNTALYKKYVENSYKLDPSEDPRVTKVGRFLRKTSLDEIPQFFNVLKGEMSLVGPRPILDDELKEYGKYAEKFLSVKPGITGYWQVSGRSDVGYPERVDLELYYVDRKSVFFDSYILLKTFIVVVKKKGAY</sequence>
<dbReference type="Pfam" id="PF02397">
    <property type="entry name" value="Bac_transf"/>
    <property type="match status" value="1"/>
</dbReference>
<feature type="domain" description="Bacterial sugar transferase" evidence="9">
    <location>
        <begin position="9"/>
        <end position="199"/>
    </location>
</feature>
<evidence type="ECO:0000259" key="9">
    <source>
        <dbReference type="Pfam" id="PF02397"/>
    </source>
</evidence>
<protein>
    <submittedName>
        <fullName evidence="10">Sugar transferase probable phospho-glucosyltransferase</fullName>
    </submittedName>
</protein>
<keyword evidence="3" id="KW-1003">Cell membrane</keyword>
<dbReference type="GO" id="GO:0016780">
    <property type="term" value="F:phosphotransferase activity, for other substituted phosphate groups"/>
    <property type="evidence" value="ECO:0007669"/>
    <property type="project" value="TreeGrafter"/>
</dbReference>
<evidence type="ECO:0000256" key="6">
    <source>
        <dbReference type="ARBA" id="ARBA00022989"/>
    </source>
</evidence>
<evidence type="ECO:0000256" key="1">
    <source>
        <dbReference type="ARBA" id="ARBA00004236"/>
    </source>
</evidence>
<reference evidence="10 11" key="1">
    <citation type="journal article" date="2011" name="J. Bacteriol.">
        <title>Complete genome sequence of the industrial strain Bacillus megaterium WSH-002.</title>
        <authorList>
            <person name="Liu L."/>
            <person name="Li Y."/>
            <person name="Zhang J."/>
            <person name="Zou W."/>
            <person name="Zhou Z."/>
            <person name="Liu J."/>
            <person name="Li X."/>
            <person name="Wang L."/>
            <person name="Chen J."/>
        </authorList>
    </citation>
    <scope>NUCLEOTIDE SEQUENCE [LARGE SCALE GENOMIC DNA]</scope>
    <source>
        <strain evidence="10 11">WSH-002</strain>
    </source>
</reference>
<evidence type="ECO:0000256" key="7">
    <source>
        <dbReference type="ARBA" id="ARBA00023136"/>
    </source>
</evidence>
<evidence type="ECO:0000256" key="8">
    <source>
        <dbReference type="SAM" id="Phobius"/>
    </source>
</evidence>
<dbReference type="AlphaFoldDB" id="A0A8D3X209"/>
<proteinExistence type="inferred from homology"/>
<dbReference type="PANTHER" id="PTHR30576:SF4">
    <property type="entry name" value="UNDECAPRENYL-PHOSPHATE GALACTOSE PHOSPHOTRANSFERASE"/>
    <property type="match status" value="1"/>
</dbReference>